<evidence type="ECO:0000256" key="4">
    <source>
        <dbReference type="ARBA" id="ARBA00023136"/>
    </source>
</evidence>
<keyword evidence="2 5" id="KW-0812">Transmembrane</keyword>
<keyword evidence="3 5" id="KW-1133">Transmembrane helix</keyword>
<evidence type="ECO:0000256" key="5">
    <source>
        <dbReference type="SAM" id="Phobius"/>
    </source>
</evidence>
<dbReference type="OrthoDB" id="5555605at2"/>
<dbReference type="GO" id="GO:0097347">
    <property type="term" value="C:TAM protein secretion complex"/>
    <property type="evidence" value="ECO:0007669"/>
    <property type="project" value="TreeGrafter"/>
</dbReference>
<gene>
    <name evidence="7" type="ORF">DFR24_3011</name>
</gene>
<feature type="domain" description="Translocation and assembly module TamB C-terminal" evidence="6">
    <location>
        <begin position="858"/>
        <end position="1194"/>
    </location>
</feature>
<evidence type="ECO:0000313" key="8">
    <source>
        <dbReference type="Proteomes" id="UP000295341"/>
    </source>
</evidence>
<dbReference type="GO" id="GO:0009306">
    <property type="term" value="P:protein secretion"/>
    <property type="evidence" value="ECO:0007669"/>
    <property type="project" value="InterPro"/>
</dbReference>
<dbReference type="Proteomes" id="UP000295341">
    <property type="component" value="Unassembled WGS sequence"/>
</dbReference>
<keyword evidence="4 5" id="KW-0472">Membrane</keyword>
<dbReference type="InterPro" id="IPR007452">
    <property type="entry name" value="TamB_C"/>
</dbReference>
<dbReference type="PANTHER" id="PTHR36985:SF1">
    <property type="entry name" value="TRANSLOCATION AND ASSEMBLY MODULE SUBUNIT TAMB"/>
    <property type="match status" value="1"/>
</dbReference>
<dbReference type="AlphaFoldDB" id="A0A4S3K9I7"/>
<dbReference type="EMBL" id="SOBT01000009">
    <property type="protein sequence ID" value="TDU28636.1"/>
    <property type="molecule type" value="Genomic_DNA"/>
</dbReference>
<organism evidence="7 8">
    <name type="scientific">Panacagrimonas perspica</name>
    <dbReference type="NCBI Taxonomy" id="381431"/>
    <lineage>
        <taxon>Bacteria</taxon>
        <taxon>Pseudomonadati</taxon>
        <taxon>Pseudomonadota</taxon>
        <taxon>Gammaproteobacteria</taxon>
        <taxon>Nevskiales</taxon>
        <taxon>Nevskiaceae</taxon>
        <taxon>Panacagrimonas</taxon>
    </lineage>
</organism>
<name>A0A4S3K9I7_9GAMM</name>
<accession>A0A4S3K9I7</accession>
<proteinExistence type="predicted"/>
<evidence type="ECO:0000256" key="3">
    <source>
        <dbReference type="ARBA" id="ARBA00022989"/>
    </source>
</evidence>
<evidence type="ECO:0000313" key="7">
    <source>
        <dbReference type="EMBL" id="TDU28636.1"/>
    </source>
</evidence>
<evidence type="ECO:0000256" key="2">
    <source>
        <dbReference type="ARBA" id="ARBA00022692"/>
    </source>
</evidence>
<comment type="subcellular location">
    <subcellularLocation>
        <location evidence="1">Membrane</location>
        <topology evidence="1">Single-pass membrane protein</topology>
    </subcellularLocation>
</comment>
<dbReference type="GO" id="GO:0005886">
    <property type="term" value="C:plasma membrane"/>
    <property type="evidence" value="ECO:0007669"/>
    <property type="project" value="InterPro"/>
</dbReference>
<dbReference type="PANTHER" id="PTHR36985">
    <property type="entry name" value="TRANSLOCATION AND ASSEMBLY MODULE SUBUNIT TAMB"/>
    <property type="match status" value="1"/>
</dbReference>
<keyword evidence="8" id="KW-1185">Reference proteome</keyword>
<sequence>MVMRAIGIVMVICGVLLSGLVVGAMFFAGWVVGTQDGARWVFDWIPRAGLAELRVENVEGRLLGPLSIEGLKLEVPGVQIELDHARLEWAPGALLRSQARISNLAAGTLVVRLREKDDEPQDDTPARVPQLPVSVIVDRASLDRLEVHLPPPDDANEPEAPPQVVTGARIDRFEWVDARFAVEHLEGHHDTVGGIAASAQATLAPASVRIEKLAVVTSGEKPARIDAQGLVRLDDRDSHLDLKWTDLRWPLLGEPTVTSRSGTLKLEGTAKDLRAQTELALGDTASIRGHGHYAAEQLEARLDWTNLTWPLSGAPRVASAKGGLDVTGTPQAYRYSLDADLAAEGQKGNARASGSGGLDHIVLDALRFAVAKAKIEGKARVEWSPALVADSDLRVQDLDPGLIAPAWPGRLNGTVKARTTMHGEEPEVQFTVALKDSRLRDYPLALDARGTAIGASVKLDAMQLVTGQTKLEAQGQVTPPFDLTARLDSPNLAALWPGLRGRAKLDASVRGSLEAPHVIAKGAVDGFEYDTLVIRRADLDADVDLAGAWKLDLAVLELSGPTTMARAQATLAGRASDHVLKLGIDSEPADIDLEFHGAFDVARQAWSGTVASGRAAPEGLTPWTLEEAAALRIDAASVRLEPACWSAADSRACAQVTRQAGLLRAAFRLEQLDFAYFKSFLPAGWELTGGVDGTGLFELRDGVLSEARADLATDPTEVRRDGQLLLQAERGSLLLEEVGGRVVARVKLPLQNGLVKFDGELAAGGDDYATRPLSGQLDVKLEDLGFLRIATEEITKVSGRIEGRMNWTGTLARPRPEGQIELLDATLDLATPGIELTELRARVGTQADDGVLKISASAKSGGGTLTVDGSANLASEPRKIEIAIRGDQFQAADMAEARAWVSPKLDLNLVGNRLELRGDIEVPRADITPPSFDTGIGVSSDQVIITGEQKSVDDAKLELHADVRLVLGSKVRFEGFGLKTRLEGSVRAIEMPGRSSSGRGEVRLVEGRYKAYGQDLEIETGRLLFNGGPLTEPAIEIRALRKPREDIEVGVMVRGTLDKPEFQLFSTPAMPRERQLSWLVLGRSIEEGNGADERAMLANAALSLGLTGTDFLAQNVRGGLGIDDISIGAEAGEQADQARFTVGKYLSPKLYVSYGVGIFQPGQVFKLLYDLGHGFKFSTESGVHTGGDLLYTLER</sequence>
<dbReference type="Pfam" id="PF04357">
    <property type="entry name" value="TamB"/>
    <property type="match status" value="1"/>
</dbReference>
<comment type="caution">
    <text evidence="7">The sequence shown here is derived from an EMBL/GenBank/DDBJ whole genome shotgun (WGS) entry which is preliminary data.</text>
</comment>
<protein>
    <submittedName>
        <fullName evidence="7">Autotransporter secretion inner membrane protein TamB</fullName>
    </submittedName>
</protein>
<evidence type="ECO:0000259" key="6">
    <source>
        <dbReference type="Pfam" id="PF04357"/>
    </source>
</evidence>
<reference evidence="7 8" key="1">
    <citation type="submission" date="2019-03" db="EMBL/GenBank/DDBJ databases">
        <title>Genomic Encyclopedia of Type Strains, Phase IV (KMG-IV): sequencing the most valuable type-strain genomes for metagenomic binning, comparative biology and taxonomic classification.</title>
        <authorList>
            <person name="Goeker M."/>
        </authorList>
    </citation>
    <scope>NUCLEOTIDE SEQUENCE [LARGE SCALE GENOMIC DNA]</scope>
    <source>
        <strain evidence="7 8">DSM 26377</strain>
    </source>
</reference>
<feature type="transmembrane region" description="Helical" evidence="5">
    <location>
        <begin position="7"/>
        <end position="32"/>
    </location>
</feature>
<evidence type="ECO:0000256" key="1">
    <source>
        <dbReference type="ARBA" id="ARBA00004167"/>
    </source>
</evidence>
<dbReference type="RefSeq" id="WP_133882169.1">
    <property type="nucleotide sequence ID" value="NZ_MWIN01000002.1"/>
</dbReference>